<keyword evidence="2" id="KW-1185">Reference proteome</keyword>
<comment type="caution">
    <text evidence="1">The sequence shown here is derived from an EMBL/GenBank/DDBJ whole genome shotgun (WGS) entry which is preliminary data.</text>
</comment>
<reference evidence="1 2" key="1">
    <citation type="submission" date="2018-06" db="EMBL/GenBank/DDBJ databases">
        <title>Genomic Encyclopedia of Type Strains, Phase IV (KMG-IV): sequencing the most valuable type-strain genomes for metagenomic binning, comparative biology and taxonomic classification.</title>
        <authorList>
            <person name="Goeker M."/>
        </authorList>
    </citation>
    <scope>NUCLEOTIDE SEQUENCE [LARGE SCALE GENOMIC DNA]</scope>
    <source>
        <strain evidence="1 2">DSM 44599</strain>
    </source>
</reference>
<dbReference type="OrthoDB" id="9979593at2"/>
<sequence length="85" mass="9386">MSDIKKLWPRHSTGKNDDVLITMAAHHVSFETQWFRGKVFVAFGPDCGMQLTVAQARDLRALLDAAISDAESDLTDRVSLLKAVA</sequence>
<proteinExistence type="predicted"/>
<organism evidence="1 2">
    <name type="scientific">Nocardia puris</name>
    <dbReference type="NCBI Taxonomy" id="208602"/>
    <lineage>
        <taxon>Bacteria</taxon>
        <taxon>Bacillati</taxon>
        <taxon>Actinomycetota</taxon>
        <taxon>Actinomycetes</taxon>
        <taxon>Mycobacteriales</taxon>
        <taxon>Nocardiaceae</taxon>
        <taxon>Nocardia</taxon>
    </lineage>
</organism>
<dbReference type="STRING" id="1210090.GCA_001613185_06711"/>
<protein>
    <submittedName>
        <fullName evidence="1">Uncharacterized protein</fullName>
    </submittedName>
</protein>
<name>A0A366E5L9_9NOCA</name>
<dbReference type="Proteomes" id="UP000252586">
    <property type="component" value="Unassembled WGS sequence"/>
</dbReference>
<dbReference type="RefSeq" id="WP_067514268.1">
    <property type="nucleotide sequence ID" value="NZ_QNRE01000001.1"/>
</dbReference>
<evidence type="ECO:0000313" key="2">
    <source>
        <dbReference type="Proteomes" id="UP000252586"/>
    </source>
</evidence>
<accession>A0A366E5L9</accession>
<dbReference type="EMBL" id="QNRE01000001">
    <property type="protein sequence ID" value="RBO97079.1"/>
    <property type="molecule type" value="Genomic_DNA"/>
</dbReference>
<dbReference type="AlphaFoldDB" id="A0A366E5L9"/>
<evidence type="ECO:0000313" key="1">
    <source>
        <dbReference type="EMBL" id="RBO97079.1"/>
    </source>
</evidence>
<gene>
    <name evidence="1" type="ORF">DFR74_1011099</name>
</gene>